<feature type="non-terminal residue" evidence="1">
    <location>
        <position position="1"/>
    </location>
</feature>
<dbReference type="AlphaFoldDB" id="X1HI04"/>
<accession>X1HI04</accession>
<name>X1HI04_9ZZZZ</name>
<sequence length="42" mass="4580">ESELFMFSFKPDKTGELVRAGIASSQLSKRAGVLHSECRIGP</sequence>
<organism evidence="1">
    <name type="scientific">marine sediment metagenome</name>
    <dbReference type="NCBI Taxonomy" id="412755"/>
    <lineage>
        <taxon>unclassified sequences</taxon>
        <taxon>metagenomes</taxon>
        <taxon>ecological metagenomes</taxon>
    </lineage>
</organism>
<protein>
    <submittedName>
        <fullName evidence="1">Uncharacterized protein</fullName>
    </submittedName>
</protein>
<reference evidence="1" key="1">
    <citation type="journal article" date="2014" name="Front. Microbiol.">
        <title>High frequency of phylogenetically diverse reductive dehalogenase-homologous genes in deep subseafloor sedimentary metagenomes.</title>
        <authorList>
            <person name="Kawai M."/>
            <person name="Futagami T."/>
            <person name="Toyoda A."/>
            <person name="Takaki Y."/>
            <person name="Nishi S."/>
            <person name="Hori S."/>
            <person name="Arai W."/>
            <person name="Tsubouchi T."/>
            <person name="Morono Y."/>
            <person name="Uchiyama I."/>
            <person name="Ito T."/>
            <person name="Fujiyama A."/>
            <person name="Inagaki F."/>
            <person name="Takami H."/>
        </authorList>
    </citation>
    <scope>NUCLEOTIDE SEQUENCE</scope>
    <source>
        <strain evidence="1">Expedition CK06-06</strain>
    </source>
</reference>
<proteinExistence type="predicted"/>
<comment type="caution">
    <text evidence="1">The sequence shown here is derived from an EMBL/GenBank/DDBJ whole genome shotgun (WGS) entry which is preliminary data.</text>
</comment>
<evidence type="ECO:0000313" key="1">
    <source>
        <dbReference type="EMBL" id="GAH69087.1"/>
    </source>
</evidence>
<dbReference type="EMBL" id="BARU01030950">
    <property type="protein sequence ID" value="GAH69087.1"/>
    <property type="molecule type" value="Genomic_DNA"/>
</dbReference>
<gene>
    <name evidence="1" type="ORF">S03H2_49016</name>
</gene>